<name>A0A1T5H131_9SPHN</name>
<proteinExistence type="predicted"/>
<accession>A0A1T5H131</accession>
<dbReference type="InterPro" id="IPR032710">
    <property type="entry name" value="NTF2-like_dom_sf"/>
</dbReference>
<sequence length="183" mass="20464">MDLAQRLDRIESEAAIRRLVAAYCFTIDDRDLPAIAALFAADARVASEDGVMEARGVDAIMAQYHRRFAVLGPGAHYMHDVLIDFDDADPDRAAGRVSGHAELWRRDRMMVAALRYRDVYVRTPAGWRFGERVIGFLYYVDAADYPGILGHRDRNRAYDAPLPADFPEALPGWARQAEGASHG</sequence>
<dbReference type="EMBL" id="FUYM01000027">
    <property type="protein sequence ID" value="SKC14299.1"/>
    <property type="molecule type" value="Genomic_DNA"/>
</dbReference>
<organism evidence="2 3">
    <name type="scientific">Rhizorhabdus histidinilytica</name>
    <dbReference type="NCBI Taxonomy" id="439228"/>
    <lineage>
        <taxon>Bacteria</taxon>
        <taxon>Pseudomonadati</taxon>
        <taxon>Pseudomonadota</taxon>
        <taxon>Alphaproteobacteria</taxon>
        <taxon>Sphingomonadales</taxon>
        <taxon>Sphingomonadaceae</taxon>
        <taxon>Rhizorhabdus</taxon>
    </lineage>
</organism>
<dbReference type="SUPFAM" id="SSF54427">
    <property type="entry name" value="NTF2-like"/>
    <property type="match status" value="1"/>
</dbReference>
<dbReference type="OrthoDB" id="1492465at2"/>
<dbReference type="Proteomes" id="UP000189818">
    <property type="component" value="Unassembled WGS sequence"/>
</dbReference>
<evidence type="ECO:0000313" key="2">
    <source>
        <dbReference type="EMBL" id="SKC14299.1"/>
    </source>
</evidence>
<gene>
    <name evidence="2" type="ORF">SAMN06295920_12717</name>
</gene>
<dbReference type="STRING" id="439228.SAMN06295920_12717"/>
<dbReference type="RefSeq" id="WP_079651130.1">
    <property type="nucleotide sequence ID" value="NZ_FUYM01000027.1"/>
</dbReference>
<reference evidence="3" key="1">
    <citation type="submission" date="2017-02" db="EMBL/GenBank/DDBJ databases">
        <authorList>
            <person name="Varghese N."/>
            <person name="Submissions S."/>
        </authorList>
    </citation>
    <scope>NUCLEOTIDE SEQUENCE [LARGE SCALE GENOMIC DNA]</scope>
    <source>
        <strain evidence="3">UM2</strain>
    </source>
</reference>
<evidence type="ECO:0000259" key="1">
    <source>
        <dbReference type="Pfam" id="PF13577"/>
    </source>
</evidence>
<dbReference type="AlphaFoldDB" id="A0A1T5H131"/>
<keyword evidence="3" id="KW-1185">Reference proteome</keyword>
<dbReference type="Pfam" id="PF13577">
    <property type="entry name" value="SnoaL_4"/>
    <property type="match status" value="1"/>
</dbReference>
<dbReference type="InterPro" id="IPR037401">
    <property type="entry name" value="SnoaL-like"/>
</dbReference>
<protein>
    <submittedName>
        <fullName evidence="2">SnoaL-like domain-containing protein</fullName>
    </submittedName>
</protein>
<feature type="domain" description="SnoaL-like" evidence="1">
    <location>
        <begin position="9"/>
        <end position="132"/>
    </location>
</feature>
<evidence type="ECO:0000313" key="3">
    <source>
        <dbReference type="Proteomes" id="UP000189818"/>
    </source>
</evidence>
<dbReference type="Gene3D" id="3.10.450.50">
    <property type="match status" value="1"/>
</dbReference>